<dbReference type="Proteomes" id="UP000013220">
    <property type="component" value="Unassembled WGS sequence"/>
</dbReference>
<dbReference type="PATRIC" id="fig|1188235.3.peg.259"/>
<protein>
    <recommendedName>
        <fullName evidence="1">Lipoprotein-associated type-17 domain-containing protein</fullName>
    </recommendedName>
</protein>
<reference evidence="2 3" key="1">
    <citation type="journal article" date="2013" name="Genome Announc.">
        <title>Draft Genome Sequences of Mycoplasma alkalescens, Mycoplasma arginini, and Mycoplasma bovigenitalium, Three Species with Equivocal Pathogenic Status for Cattle.</title>
        <authorList>
            <person name="Manso-Silvan L."/>
            <person name="Tardy F."/>
            <person name="Baranowski E."/>
            <person name="Barre A."/>
            <person name="Blanchard A."/>
            <person name="Breton M."/>
            <person name="Couture C."/>
            <person name="Citti C."/>
            <person name="Dordet-Frisoni E."/>
            <person name="Dupuy V."/>
            <person name="Gaurivaud P."/>
            <person name="Jacob D."/>
            <person name="Lemaitre C."/>
            <person name="Nikolski M."/>
            <person name="Nouvel L.X."/>
            <person name="Poumarat F."/>
            <person name="Thebault P."/>
            <person name="Theil S."/>
            <person name="Thiaucourt F."/>
            <person name="Sirand-Pugnet P."/>
        </authorList>
    </citation>
    <scope>NUCLEOTIDE SEQUENCE [LARGE SCALE GENOMIC DNA]</scope>
    <source>
        <strain evidence="2 3">51080</strain>
    </source>
</reference>
<feature type="domain" description="Lipoprotein-associated type-17" evidence="1">
    <location>
        <begin position="37"/>
        <end position="110"/>
    </location>
</feature>
<dbReference type="InterPro" id="IPR007326">
    <property type="entry name" value="Lipoprotein-assoc_dom"/>
</dbReference>
<evidence type="ECO:0000313" key="3">
    <source>
        <dbReference type="Proteomes" id="UP000013220"/>
    </source>
</evidence>
<dbReference type="RefSeq" id="WP_004419710.1">
    <property type="nucleotide sequence ID" value="NZ_AORH01000015.1"/>
</dbReference>
<accession>N9VEY9</accession>
<dbReference type="AlphaFoldDB" id="N9VEY9"/>
<evidence type="ECO:0000259" key="1">
    <source>
        <dbReference type="Pfam" id="PF04200"/>
    </source>
</evidence>
<organism evidence="2 3">
    <name type="scientific">Mycoplasmopsis bovigenitalium 51080</name>
    <dbReference type="NCBI Taxonomy" id="1188235"/>
    <lineage>
        <taxon>Bacteria</taxon>
        <taxon>Bacillati</taxon>
        <taxon>Mycoplasmatota</taxon>
        <taxon>Mycoplasmoidales</taxon>
        <taxon>Metamycoplasmataceae</taxon>
        <taxon>Mycoplasmopsis</taxon>
    </lineage>
</organism>
<comment type="caution">
    <text evidence="2">The sequence shown here is derived from an EMBL/GenBank/DDBJ whole genome shotgun (WGS) entry which is preliminary data.</text>
</comment>
<dbReference type="Pfam" id="PF04200">
    <property type="entry name" value="Lipoprotein_17"/>
    <property type="match status" value="1"/>
</dbReference>
<sequence>MKLKIIKNTISTIAIGSMPLSVVACSKQQVNDRLLITINNINFNNKVDFTLNDINEKDIKTQYNDTIYKEVKIKEIKKDAAKGILVVELVATKINGEIKNQTITIDGFKKSLNNTEFNSKIYFEVNNYEAENFEYLKWEDPSTFLAEDMKINYSKTGLNSNELVDLKNEIIDFKTDDDKRTITIKYKLSYKSNAKNIGEFEYIIKFPEKEAH</sequence>
<name>N9VEY9_9BACT</name>
<gene>
    <name evidence="2" type="ORF">MBVG_2440</name>
</gene>
<dbReference type="EMBL" id="AORH01000015">
    <property type="protein sequence ID" value="ENY69981.1"/>
    <property type="molecule type" value="Genomic_DNA"/>
</dbReference>
<proteinExistence type="predicted"/>
<dbReference type="PROSITE" id="PS51257">
    <property type="entry name" value="PROKAR_LIPOPROTEIN"/>
    <property type="match status" value="1"/>
</dbReference>
<keyword evidence="3" id="KW-1185">Reference proteome</keyword>
<evidence type="ECO:0000313" key="2">
    <source>
        <dbReference type="EMBL" id="ENY69981.1"/>
    </source>
</evidence>
<dbReference type="STRING" id="1188235.MBVG_2440"/>